<dbReference type="PANTHER" id="PTHR18896:SF186">
    <property type="entry name" value="PHOSPHOLIPASE D"/>
    <property type="match status" value="1"/>
</dbReference>
<name>A0A433Q2B8_9FUNG</name>
<protein>
    <recommendedName>
        <fullName evidence="1">phospholipase D</fullName>
        <ecNumber evidence="1">3.1.4.4</ecNumber>
    </recommendedName>
</protein>
<evidence type="ECO:0000313" key="9">
    <source>
        <dbReference type="Proteomes" id="UP000274822"/>
    </source>
</evidence>
<dbReference type="GO" id="GO:0009395">
    <property type="term" value="P:phospholipid catabolic process"/>
    <property type="evidence" value="ECO:0007669"/>
    <property type="project" value="TreeGrafter"/>
</dbReference>
<dbReference type="GO" id="GO:0004630">
    <property type="term" value="F:phospholipase D activity"/>
    <property type="evidence" value="ECO:0007669"/>
    <property type="project" value="UniProtKB-EC"/>
</dbReference>
<dbReference type="PROSITE" id="PS50035">
    <property type="entry name" value="PLD"/>
    <property type="match status" value="1"/>
</dbReference>
<evidence type="ECO:0000256" key="6">
    <source>
        <dbReference type="SAM" id="MobiDB-lite"/>
    </source>
</evidence>
<dbReference type="InterPro" id="IPR015679">
    <property type="entry name" value="PLipase_D_fam"/>
</dbReference>
<keyword evidence="4" id="KW-0442">Lipid degradation</keyword>
<gene>
    <name evidence="8" type="ORF">BC938DRAFT_474385</name>
</gene>
<feature type="domain" description="PLD phosphodiesterase" evidence="7">
    <location>
        <begin position="659"/>
        <end position="686"/>
    </location>
</feature>
<dbReference type="AlphaFoldDB" id="A0A433Q2B8"/>
<dbReference type="InterPro" id="IPR001736">
    <property type="entry name" value="PLipase_D/transphosphatidylase"/>
</dbReference>
<organism evidence="8 9">
    <name type="scientific">Jimgerdemannia flammicorona</name>
    <dbReference type="NCBI Taxonomy" id="994334"/>
    <lineage>
        <taxon>Eukaryota</taxon>
        <taxon>Fungi</taxon>
        <taxon>Fungi incertae sedis</taxon>
        <taxon>Mucoromycota</taxon>
        <taxon>Mucoromycotina</taxon>
        <taxon>Endogonomycetes</taxon>
        <taxon>Endogonales</taxon>
        <taxon>Endogonaceae</taxon>
        <taxon>Jimgerdemannia</taxon>
    </lineage>
</organism>
<dbReference type="Pfam" id="PF13091">
    <property type="entry name" value="PLDc_2"/>
    <property type="match status" value="1"/>
</dbReference>
<evidence type="ECO:0000259" key="7">
    <source>
        <dbReference type="PROSITE" id="PS50035"/>
    </source>
</evidence>
<sequence length="871" mass="97857">MTRIINPLDILPFFQHLRRPPHKYPEYRLDTLLKRKAAEGVKIYIVVYEEVEQALTMNSRHTRKALEGNGIVVQRHPDHAIGGTFFWAVTSRGKHPFPRHARIGLSHGGPLTFPLHPPTRKCVLSTLALPSLAVSTLASGTRWDTHDHSLADFHPATLKKEIWPGQDYNNARYKDFSEGTYACQSFGSFGPRLGDSISQRAARDAYFDYHFHHTFFAVEKWDLELIDKRSIARMPWHDVSVGIIGQPVLDIAKHFCERWNFIKKEKSLDRDEVIFLEPPLGGFTQSYAREAESHLRVKHHHNIGEVKGSHRVQVLRSSSQWSHDIQTEVGHVWIFVREKGAGETGGLCPHLSLLCVCHTETSTRFKPPTSRAFEAPSILSTSRTNSSVSPDPSFCLLASALLTTQPNTNARTPRLFLVTATKNDPDHEIKNQIGSALVDRIIRASENGEKFRVIVVMPLAPAFAGDFSKKEALEMHWQFSSICRGEHSIFARLSQRNVNPADYISFWSLRSYDRINRSAIDDILTAEAGIDPNAQTVAGAAEQGFAGRDATVIKADGAEADFVKGTEGSRKKSGVAGWIERAENRIQVPLKGEVKQLEKKYDSAGPWGGEAKDTIAGYAMSGEDLREESLLGEGERGRHGRKIPGDPSHQDEKANYVCEELYIHTKVMIVDDRIVICGSANLNDRSQCGDRDSEIAVIVEDQAPINSRMNGQPYQASRFAATLRRHLFKEHLGLLPPTEIELVTSGSRPPPHPQHSHNDAHADRLVEDPLSDELYDRWTSTARRNTEAFRKVFRCVPDSGISNWDDYKEWVPADLPVGHVANKDLSVSEIRETLSAIRGHLVEFPYLFLNKVDLKSDAILDMNELIMELYT</sequence>
<evidence type="ECO:0000256" key="5">
    <source>
        <dbReference type="ARBA" id="ARBA00023098"/>
    </source>
</evidence>
<evidence type="ECO:0000256" key="3">
    <source>
        <dbReference type="ARBA" id="ARBA00022801"/>
    </source>
</evidence>
<dbReference type="SMART" id="SM00155">
    <property type="entry name" value="PLDc"/>
    <property type="match status" value="1"/>
</dbReference>
<proteinExistence type="predicted"/>
<dbReference type="Gene3D" id="3.30.870.10">
    <property type="entry name" value="Endonuclease Chain A"/>
    <property type="match status" value="2"/>
</dbReference>
<evidence type="ECO:0000256" key="2">
    <source>
        <dbReference type="ARBA" id="ARBA00022737"/>
    </source>
</evidence>
<keyword evidence="3" id="KW-0378">Hydrolase</keyword>
<evidence type="ECO:0000256" key="4">
    <source>
        <dbReference type="ARBA" id="ARBA00022963"/>
    </source>
</evidence>
<keyword evidence="9" id="KW-1185">Reference proteome</keyword>
<dbReference type="Proteomes" id="UP000274822">
    <property type="component" value="Unassembled WGS sequence"/>
</dbReference>
<keyword evidence="5" id="KW-0443">Lipid metabolism</keyword>
<evidence type="ECO:0000313" key="8">
    <source>
        <dbReference type="EMBL" id="RUS23930.1"/>
    </source>
</evidence>
<dbReference type="InterPro" id="IPR025202">
    <property type="entry name" value="PLD-like_dom"/>
</dbReference>
<accession>A0A433Q2B8</accession>
<dbReference type="EMBL" id="RBNJ01017984">
    <property type="protein sequence ID" value="RUS23930.1"/>
    <property type="molecule type" value="Genomic_DNA"/>
</dbReference>
<feature type="region of interest" description="Disordered" evidence="6">
    <location>
        <begin position="743"/>
        <end position="762"/>
    </location>
</feature>
<evidence type="ECO:0000256" key="1">
    <source>
        <dbReference type="ARBA" id="ARBA00012027"/>
    </source>
</evidence>
<dbReference type="SUPFAM" id="SSF56024">
    <property type="entry name" value="Phospholipase D/nuclease"/>
    <property type="match status" value="1"/>
</dbReference>
<dbReference type="EC" id="3.1.4.4" evidence="1"/>
<comment type="caution">
    <text evidence="8">The sequence shown here is derived from an EMBL/GenBank/DDBJ whole genome shotgun (WGS) entry which is preliminary data.</text>
</comment>
<reference evidence="8 9" key="1">
    <citation type="journal article" date="2018" name="New Phytol.">
        <title>Phylogenomics of Endogonaceae and evolution of mycorrhizas within Mucoromycota.</title>
        <authorList>
            <person name="Chang Y."/>
            <person name="Desiro A."/>
            <person name="Na H."/>
            <person name="Sandor L."/>
            <person name="Lipzen A."/>
            <person name="Clum A."/>
            <person name="Barry K."/>
            <person name="Grigoriev I.V."/>
            <person name="Martin F.M."/>
            <person name="Stajich J.E."/>
            <person name="Smith M.E."/>
            <person name="Bonito G."/>
            <person name="Spatafora J.W."/>
        </authorList>
    </citation>
    <scope>NUCLEOTIDE SEQUENCE [LARGE SCALE GENOMIC DNA]</scope>
    <source>
        <strain evidence="8 9">AD002</strain>
    </source>
</reference>
<dbReference type="PANTHER" id="PTHR18896">
    <property type="entry name" value="PHOSPHOLIPASE D"/>
    <property type="match status" value="1"/>
</dbReference>
<keyword evidence="2" id="KW-0677">Repeat</keyword>